<dbReference type="EnsemblMetazoa" id="XM_038199977.1">
    <property type="protein sequence ID" value="XP_038055905.1"/>
    <property type="gene ID" value="LOC119727899"/>
</dbReference>
<dbReference type="Pfam" id="PF07690">
    <property type="entry name" value="MFS_1"/>
    <property type="match status" value="1"/>
</dbReference>
<accession>A0A913ZX86</accession>
<feature type="transmembrane region" description="Helical" evidence="2">
    <location>
        <begin position="331"/>
        <end position="349"/>
    </location>
</feature>
<dbReference type="SUPFAM" id="SSF103473">
    <property type="entry name" value="MFS general substrate transporter"/>
    <property type="match status" value="1"/>
</dbReference>
<dbReference type="Gene3D" id="1.20.1250.20">
    <property type="entry name" value="MFS general substrate transporter like domains"/>
    <property type="match status" value="1"/>
</dbReference>
<keyword evidence="4" id="KW-1185">Reference proteome</keyword>
<proteinExistence type="predicted"/>
<keyword evidence="2" id="KW-1133">Transmembrane helix</keyword>
<dbReference type="OMA" id="WHIPIIA"/>
<evidence type="ECO:0008006" key="5">
    <source>
        <dbReference type="Google" id="ProtNLM"/>
    </source>
</evidence>
<dbReference type="OrthoDB" id="2213137at2759"/>
<dbReference type="AlphaFoldDB" id="A0A913ZX86"/>
<protein>
    <recommendedName>
        <fullName evidence="5">Monocarboxylate transporter</fullName>
    </recommendedName>
</protein>
<evidence type="ECO:0000256" key="2">
    <source>
        <dbReference type="SAM" id="Phobius"/>
    </source>
</evidence>
<dbReference type="GO" id="GO:0008028">
    <property type="term" value="F:monocarboxylic acid transmembrane transporter activity"/>
    <property type="evidence" value="ECO:0007669"/>
    <property type="project" value="TreeGrafter"/>
</dbReference>
<feature type="compositionally biased region" description="Pro residues" evidence="1">
    <location>
        <begin position="1"/>
        <end position="11"/>
    </location>
</feature>
<name>A0A913ZX86_PATMI</name>
<organism evidence="3 4">
    <name type="scientific">Patiria miniata</name>
    <name type="common">Bat star</name>
    <name type="synonym">Asterina miniata</name>
    <dbReference type="NCBI Taxonomy" id="46514"/>
    <lineage>
        <taxon>Eukaryota</taxon>
        <taxon>Metazoa</taxon>
        <taxon>Echinodermata</taxon>
        <taxon>Eleutherozoa</taxon>
        <taxon>Asterozoa</taxon>
        <taxon>Asteroidea</taxon>
        <taxon>Valvatacea</taxon>
        <taxon>Valvatida</taxon>
        <taxon>Asterinidae</taxon>
        <taxon>Patiria</taxon>
    </lineage>
</organism>
<feature type="transmembrane region" description="Helical" evidence="2">
    <location>
        <begin position="212"/>
        <end position="231"/>
    </location>
</feature>
<dbReference type="GeneID" id="119727899"/>
<dbReference type="PANTHER" id="PTHR11360:SF303">
    <property type="entry name" value="MAJOR FACILITATOR SUPERFAMILY (MFS) PROFILE DOMAIN-CONTAINING PROTEIN"/>
    <property type="match status" value="1"/>
</dbReference>
<feature type="transmembrane region" description="Helical" evidence="2">
    <location>
        <begin position="89"/>
        <end position="109"/>
    </location>
</feature>
<dbReference type="Proteomes" id="UP000887568">
    <property type="component" value="Unplaced"/>
</dbReference>
<dbReference type="InterPro" id="IPR036259">
    <property type="entry name" value="MFS_trans_sf"/>
</dbReference>
<evidence type="ECO:0000313" key="3">
    <source>
        <dbReference type="EnsemblMetazoa" id="XP_038055905.1"/>
    </source>
</evidence>
<reference evidence="3" key="1">
    <citation type="submission" date="2022-11" db="UniProtKB">
        <authorList>
            <consortium name="EnsemblMetazoa"/>
        </authorList>
    </citation>
    <scope>IDENTIFICATION</scope>
</reference>
<feature type="transmembrane region" description="Helical" evidence="2">
    <location>
        <begin position="398"/>
        <end position="419"/>
    </location>
</feature>
<feature type="transmembrane region" description="Helical" evidence="2">
    <location>
        <begin position="146"/>
        <end position="165"/>
    </location>
</feature>
<keyword evidence="2" id="KW-0812">Transmembrane</keyword>
<feature type="transmembrane region" description="Helical" evidence="2">
    <location>
        <begin position="304"/>
        <end position="325"/>
    </location>
</feature>
<dbReference type="InterPro" id="IPR011701">
    <property type="entry name" value="MFS"/>
</dbReference>
<evidence type="ECO:0000256" key="1">
    <source>
        <dbReference type="SAM" id="MobiDB-lite"/>
    </source>
</evidence>
<feature type="region of interest" description="Disordered" evidence="1">
    <location>
        <begin position="1"/>
        <end position="20"/>
    </location>
</feature>
<dbReference type="RefSeq" id="XP_038055905.1">
    <property type="nucleotide sequence ID" value="XM_038199977.1"/>
</dbReference>
<feature type="transmembrane region" description="Helical" evidence="2">
    <location>
        <begin position="272"/>
        <end position="292"/>
    </location>
</feature>
<feature type="transmembrane region" description="Helical" evidence="2">
    <location>
        <begin position="121"/>
        <end position="140"/>
    </location>
</feature>
<keyword evidence="2" id="KW-0472">Membrane</keyword>
<sequence length="424" mass="44885">MYISHPCPPGTPSKTFEQESQPPCTLLLHQNSPRTMSGAVSKSLEGPDGGRPGWVAVLALWTRNLMEIGITKGLGIMLPTLQIQLTSQMWILGWIASLTSATGGFVAPFGGLVSRRFGAGYVMLTCGVMMGAAAIAGSFVENSLQLALLYTLLAGTAKGISNVVAKEAVGRCFTKNYATANGIARTGSSVRLIVFAPLVQLFLDTYGWRGTMLLVGALIMHSVASGAVMVATRQPELDQSNAYQTLPQTEHTNSSSAHESTLHSHCGAVQRIHFGGGGVFPFVTIAGIANLFGKISQGPITDRGVMSSWTLVAVCLAMSSVSYLASSLLTSYWPMMTSAVLILFSDGVLSCQMDVLIKQVLGVELLAGAFGWIGLKVTLLLVTLGFLPGLVYDLTGSYTAAFLLIGSVQAVPLVPLLMLRYSQR</sequence>
<dbReference type="InterPro" id="IPR050327">
    <property type="entry name" value="Proton-linked_MCT"/>
</dbReference>
<feature type="transmembrane region" description="Helical" evidence="2">
    <location>
        <begin position="361"/>
        <end position="386"/>
    </location>
</feature>
<dbReference type="PANTHER" id="PTHR11360">
    <property type="entry name" value="MONOCARBOXYLATE TRANSPORTER"/>
    <property type="match status" value="1"/>
</dbReference>
<evidence type="ECO:0000313" key="4">
    <source>
        <dbReference type="Proteomes" id="UP000887568"/>
    </source>
</evidence>